<evidence type="ECO:0000313" key="4">
    <source>
        <dbReference type="Proteomes" id="UP000885826"/>
    </source>
</evidence>
<feature type="domain" description="Glycosyl transferase family 1" evidence="1">
    <location>
        <begin position="178"/>
        <end position="339"/>
    </location>
</feature>
<reference evidence="3" key="1">
    <citation type="journal article" date="2020" name="mSystems">
        <title>Genome- and Community-Level Interaction Insights into Carbon Utilization and Element Cycling Functions of Hydrothermarchaeota in Hydrothermal Sediment.</title>
        <authorList>
            <person name="Zhou Z."/>
            <person name="Liu Y."/>
            <person name="Xu W."/>
            <person name="Pan J."/>
            <person name="Luo Z.H."/>
            <person name="Li M."/>
        </authorList>
    </citation>
    <scope>NUCLEOTIDE SEQUENCE</scope>
    <source>
        <strain evidence="3">HyVt-388</strain>
    </source>
</reference>
<proteinExistence type="predicted"/>
<comment type="caution">
    <text evidence="3">The sequence shown here is derived from an EMBL/GenBank/DDBJ whole genome shotgun (WGS) entry which is preliminary data.</text>
</comment>
<protein>
    <submittedName>
        <fullName evidence="3">Glycosyltransferase family 1 protein</fullName>
    </submittedName>
</protein>
<feature type="domain" description="Glycosyltransferase subfamily 4-like N-terminal" evidence="2">
    <location>
        <begin position="17"/>
        <end position="174"/>
    </location>
</feature>
<dbReference type="InterPro" id="IPR001296">
    <property type="entry name" value="Glyco_trans_1"/>
</dbReference>
<dbReference type="Pfam" id="PF00534">
    <property type="entry name" value="Glycos_transf_1"/>
    <property type="match status" value="1"/>
</dbReference>
<dbReference type="PANTHER" id="PTHR45947:SF3">
    <property type="entry name" value="SULFOQUINOVOSYL TRANSFERASE SQD2"/>
    <property type="match status" value="1"/>
</dbReference>
<dbReference type="CDD" id="cd03801">
    <property type="entry name" value="GT4_PimA-like"/>
    <property type="match status" value="1"/>
</dbReference>
<dbReference type="Proteomes" id="UP000885826">
    <property type="component" value="Unassembled WGS sequence"/>
</dbReference>
<evidence type="ECO:0000259" key="2">
    <source>
        <dbReference type="Pfam" id="PF13439"/>
    </source>
</evidence>
<dbReference type="AlphaFoldDB" id="A0A9C9K0F1"/>
<dbReference type="InterPro" id="IPR050194">
    <property type="entry name" value="Glycosyltransferase_grp1"/>
</dbReference>
<organism evidence="3 4">
    <name type="scientific">candidate division WOR-3 bacterium</name>
    <dbReference type="NCBI Taxonomy" id="2052148"/>
    <lineage>
        <taxon>Bacteria</taxon>
        <taxon>Bacteria division WOR-3</taxon>
    </lineage>
</organism>
<name>A0A9C9K0F1_UNCW3</name>
<dbReference type="EMBL" id="DRIG01000060">
    <property type="protein sequence ID" value="HEC78579.1"/>
    <property type="molecule type" value="Genomic_DNA"/>
</dbReference>
<dbReference type="PANTHER" id="PTHR45947">
    <property type="entry name" value="SULFOQUINOVOSYL TRANSFERASE SQD2"/>
    <property type="match status" value="1"/>
</dbReference>
<evidence type="ECO:0000313" key="3">
    <source>
        <dbReference type="EMBL" id="HEC78579.1"/>
    </source>
</evidence>
<dbReference type="InterPro" id="IPR028098">
    <property type="entry name" value="Glyco_trans_4-like_N"/>
</dbReference>
<sequence>MNILIVNWQDWKNPFAGGAEVYLYEIFSRLAKRGHNIILLCSRGKGQSRFEELDGIKIYRIGRRSNFNFLVPVALRALLRRNKVDVVVDDLNKIPFYSPIFTRKKVLPMLMHLFRTTIYCETNFIFASYVFFTERVIPFMYAGSNFVAISHSTADDLREIGVRNKIYVVPCGIPVIPSKIKEGHQDDLVAYVGRLKRYKSIDHFIDAVSLLQKSMAVEALVVGDGDVRYELMNRAQQLKAKIKFTGFVGEEEKYRIYSRARVVVQPSVKEGWGLTAIEAQSCGTPVVCADSPGLREVVRNGETGFLYPYGDVNRLSDRIKELLTDRPKWRKFSVAAKKWAQKFSWDNAALEIERILEEEIYRGKI</sequence>
<dbReference type="Gene3D" id="3.40.50.2000">
    <property type="entry name" value="Glycogen Phosphorylase B"/>
    <property type="match status" value="2"/>
</dbReference>
<dbReference type="GO" id="GO:0016757">
    <property type="term" value="F:glycosyltransferase activity"/>
    <property type="evidence" value="ECO:0007669"/>
    <property type="project" value="InterPro"/>
</dbReference>
<dbReference type="SUPFAM" id="SSF53756">
    <property type="entry name" value="UDP-Glycosyltransferase/glycogen phosphorylase"/>
    <property type="match status" value="1"/>
</dbReference>
<gene>
    <name evidence="3" type="ORF">ENI34_05470</name>
</gene>
<accession>A0A9C9K0F1</accession>
<evidence type="ECO:0000259" key="1">
    <source>
        <dbReference type="Pfam" id="PF00534"/>
    </source>
</evidence>
<dbReference type="Pfam" id="PF13439">
    <property type="entry name" value="Glyco_transf_4"/>
    <property type="match status" value="1"/>
</dbReference>